<dbReference type="EMBL" id="BMXV01000008">
    <property type="protein sequence ID" value="GGY82294.1"/>
    <property type="molecule type" value="Genomic_DNA"/>
</dbReference>
<dbReference type="SUPFAM" id="SSF52540">
    <property type="entry name" value="P-loop containing nucleoside triphosphate hydrolases"/>
    <property type="match status" value="1"/>
</dbReference>
<dbReference type="InterPro" id="IPR050206">
    <property type="entry name" value="FtsK/SpoIIIE/SftA"/>
</dbReference>
<dbReference type="Pfam" id="PF01580">
    <property type="entry name" value="FtsK_SpoIIIE"/>
    <property type="match status" value="1"/>
</dbReference>
<dbReference type="InterPro" id="IPR036388">
    <property type="entry name" value="WH-like_DNA-bd_sf"/>
</dbReference>
<evidence type="ECO:0000256" key="14">
    <source>
        <dbReference type="PROSITE-ProRule" id="PRU00289"/>
    </source>
</evidence>
<dbReference type="PANTHER" id="PTHR22683">
    <property type="entry name" value="SPORULATION PROTEIN RELATED"/>
    <property type="match status" value="1"/>
</dbReference>
<dbReference type="SMART" id="SM00843">
    <property type="entry name" value="Ftsk_gamma"/>
    <property type="match status" value="1"/>
</dbReference>
<dbReference type="Pfam" id="PF09397">
    <property type="entry name" value="FtsK_gamma"/>
    <property type="match status" value="1"/>
</dbReference>
<evidence type="ECO:0000256" key="8">
    <source>
        <dbReference type="ARBA" id="ARBA00022829"/>
    </source>
</evidence>
<dbReference type="InterPro" id="IPR025199">
    <property type="entry name" value="FtsK_4TM"/>
</dbReference>
<name>A0ABQ3B6T0_9GAMM</name>
<dbReference type="Gene3D" id="3.40.50.300">
    <property type="entry name" value="P-loop containing nucleotide triphosphate hydrolases"/>
    <property type="match status" value="1"/>
</dbReference>
<evidence type="ECO:0000313" key="19">
    <source>
        <dbReference type="Proteomes" id="UP000601597"/>
    </source>
</evidence>
<feature type="binding site" evidence="14">
    <location>
        <begin position="520"/>
        <end position="527"/>
    </location>
    <ligand>
        <name>ATP</name>
        <dbReference type="ChEBI" id="CHEBI:30616"/>
    </ligand>
</feature>
<comment type="caution">
    <text evidence="18">The sequence shown here is derived from an EMBL/GenBank/DDBJ whole genome shotgun (WGS) entry which is preliminary data.</text>
</comment>
<keyword evidence="12 16" id="KW-0472">Membrane</keyword>
<keyword evidence="13" id="KW-0131">Cell cycle</keyword>
<evidence type="ECO:0000256" key="12">
    <source>
        <dbReference type="ARBA" id="ARBA00023136"/>
    </source>
</evidence>
<feature type="compositionally biased region" description="Basic and acidic residues" evidence="15">
    <location>
        <begin position="266"/>
        <end position="277"/>
    </location>
</feature>
<proteinExistence type="inferred from homology"/>
<evidence type="ECO:0000256" key="3">
    <source>
        <dbReference type="ARBA" id="ARBA00020887"/>
    </source>
</evidence>
<feature type="compositionally biased region" description="Basic and acidic residues" evidence="15">
    <location>
        <begin position="377"/>
        <end position="386"/>
    </location>
</feature>
<dbReference type="InterPro" id="IPR041027">
    <property type="entry name" value="FtsK_alpha"/>
</dbReference>
<dbReference type="Pfam" id="PF13491">
    <property type="entry name" value="FtsK_4TM"/>
    <property type="match status" value="1"/>
</dbReference>
<gene>
    <name evidence="18" type="primary">ftsK</name>
    <name evidence="18" type="ORF">GCM10007071_32120</name>
</gene>
<dbReference type="Pfam" id="PF17854">
    <property type="entry name" value="FtsK_alpha"/>
    <property type="match status" value="1"/>
</dbReference>
<evidence type="ECO:0000256" key="6">
    <source>
        <dbReference type="ARBA" id="ARBA00022692"/>
    </source>
</evidence>
<evidence type="ECO:0000256" key="13">
    <source>
        <dbReference type="ARBA" id="ARBA00023306"/>
    </source>
</evidence>
<keyword evidence="10 16" id="KW-1133">Transmembrane helix</keyword>
<dbReference type="CDD" id="cd01127">
    <property type="entry name" value="TrwB_TraG_TraD_VirD4"/>
    <property type="match status" value="1"/>
</dbReference>
<feature type="transmembrane region" description="Helical" evidence="16">
    <location>
        <begin position="119"/>
        <end position="140"/>
    </location>
</feature>
<evidence type="ECO:0000256" key="5">
    <source>
        <dbReference type="ARBA" id="ARBA00022618"/>
    </source>
</evidence>
<keyword evidence="8" id="KW-0159">Chromosome partition</keyword>
<keyword evidence="4" id="KW-1003">Cell membrane</keyword>
<feature type="transmembrane region" description="Helical" evidence="16">
    <location>
        <begin position="146"/>
        <end position="165"/>
    </location>
</feature>
<feature type="transmembrane region" description="Helical" evidence="16">
    <location>
        <begin position="172"/>
        <end position="191"/>
    </location>
</feature>
<keyword evidence="9 14" id="KW-0067">ATP-binding</keyword>
<dbReference type="Gene3D" id="1.10.10.10">
    <property type="entry name" value="Winged helix-like DNA-binding domain superfamily/Winged helix DNA-binding domain"/>
    <property type="match status" value="1"/>
</dbReference>
<feature type="compositionally biased region" description="Polar residues" evidence="15">
    <location>
        <begin position="319"/>
        <end position="328"/>
    </location>
</feature>
<dbReference type="PANTHER" id="PTHR22683:SF41">
    <property type="entry name" value="DNA TRANSLOCASE FTSK"/>
    <property type="match status" value="1"/>
</dbReference>
<dbReference type="PROSITE" id="PS50901">
    <property type="entry name" value="FTSK"/>
    <property type="match status" value="1"/>
</dbReference>
<organism evidence="18 19">
    <name type="scientific">Marinobacter zhanjiangensis</name>
    <dbReference type="NCBI Taxonomy" id="578215"/>
    <lineage>
        <taxon>Bacteria</taxon>
        <taxon>Pseudomonadati</taxon>
        <taxon>Pseudomonadota</taxon>
        <taxon>Gammaproteobacteria</taxon>
        <taxon>Pseudomonadales</taxon>
        <taxon>Marinobacteraceae</taxon>
        <taxon>Marinobacter</taxon>
    </lineage>
</organism>
<evidence type="ECO:0000256" key="15">
    <source>
        <dbReference type="SAM" id="MobiDB-lite"/>
    </source>
</evidence>
<dbReference type="InterPro" id="IPR027417">
    <property type="entry name" value="P-loop_NTPase"/>
</dbReference>
<evidence type="ECO:0000313" key="18">
    <source>
        <dbReference type="EMBL" id="GGY82294.1"/>
    </source>
</evidence>
<evidence type="ECO:0000256" key="7">
    <source>
        <dbReference type="ARBA" id="ARBA00022741"/>
    </source>
</evidence>
<evidence type="ECO:0000256" key="10">
    <source>
        <dbReference type="ARBA" id="ARBA00022989"/>
    </source>
</evidence>
<keyword evidence="6 16" id="KW-0812">Transmembrane</keyword>
<reference evidence="19" key="1">
    <citation type="journal article" date="2019" name="Int. J. Syst. Evol. Microbiol.">
        <title>The Global Catalogue of Microorganisms (GCM) 10K type strain sequencing project: providing services to taxonomists for standard genome sequencing and annotation.</title>
        <authorList>
            <consortium name="The Broad Institute Genomics Platform"/>
            <consortium name="The Broad Institute Genome Sequencing Center for Infectious Disease"/>
            <person name="Wu L."/>
            <person name="Ma J."/>
        </authorList>
    </citation>
    <scope>NUCLEOTIDE SEQUENCE [LARGE SCALE GENOMIC DNA]</scope>
    <source>
        <strain evidence="19">KCTC 22280</strain>
    </source>
</reference>
<dbReference type="InterPro" id="IPR002543">
    <property type="entry name" value="FtsK_dom"/>
</dbReference>
<sequence>MAKTGKQEAAPAALTEKQQRFRRLVAQGAREGLVIALVALTIFLAMTLATYSPSDPGWASIGHQVSVDNAAGRFGAWLASLMMDVFGQVSYLFPLMVAGYALLLIRLRHDPLETHWPLLLVRAGGFLLILLSACSLLALYSLFGLGAASGGVLGQAVSSAMVRFFNLPATTLILVAIFLFALTVTTGFSWFRLMDQVGGYTLEALLWLKGLFARDNSEEAADQGPESARKVSPPPEPPVLTDTNTETAQGGERRPWWRWLWPFGKGDKEQGADRQPSRADPMSARRGLDDDEPVMLESFSSRDDDAEEPAPKPKKKANNSKPVENNTGKVKISPFKRDDAGKQDGPGETEKDRSRKQASLFEDLESPIPPLTLLDPPEEHQEKGYSEESLEYMSRMLEEKLADFGVSVEVVEVNPGPVITRFEIKPAPGVKVSKISNLAKDLARALAVLSVRVVEVIPGKSVVGIEIPNEKRQMVRLSEVLGAKVFTESSSALTLALGNDIGGNPMVANLSKMPHLLVAGTTGSGKSVGVNAMLISMLLKATPEEVRFIMVDPKMLELSIYEGIPHLLSPVVTDMKDAANALRWCVAEMERRYKLMANLGVRNVAGYNRKVKDARAAGEPLLDPFWKPDEYLDNDEQQRPELETLPFIVVVIDEFADMMMIVGKKVEELIARIAQKARAAGIHLILATQRPSVDVITGLIKANIPTRISFQVSSKIDSRTVLDQGGAEQLLGHGDMLYLPPGSGLPVRVHGAFVDDDEVHRIVNAWKARGEPEYVDDVLNGAEGENLPGVPSLSEGGGDSENDALFDEAVAFVTEGRRVSISSVQRKFKIGYNRAANLVDAMEAAGVVSPAGHNGAREVLAAPPPKP</sequence>
<keyword evidence="19" id="KW-1185">Reference proteome</keyword>
<comment type="subcellular location">
    <subcellularLocation>
        <location evidence="1">Cell membrane</location>
        <topology evidence="1">Multi-pass membrane protein</topology>
    </subcellularLocation>
</comment>
<feature type="region of interest" description="Disordered" evidence="15">
    <location>
        <begin position="218"/>
        <end position="252"/>
    </location>
</feature>
<dbReference type="Gene3D" id="3.30.980.40">
    <property type="match status" value="1"/>
</dbReference>
<feature type="domain" description="FtsK" evidence="17">
    <location>
        <begin position="503"/>
        <end position="719"/>
    </location>
</feature>
<dbReference type="RefSeq" id="WP_189577854.1">
    <property type="nucleotide sequence ID" value="NZ_BMXV01000008.1"/>
</dbReference>
<evidence type="ECO:0000256" key="4">
    <source>
        <dbReference type="ARBA" id="ARBA00022475"/>
    </source>
</evidence>
<protein>
    <recommendedName>
        <fullName evidence="3">DNA translocase FtsK</fullName>
    </recommendedName>
</protein>
<evidence type="ECO:0000256" key="2">
    <source>
        <dbReference type="ARBA" id="ARBA00006474"/>
    </source>
</evidence>
<dbReference type="InterPro" id="IPR036390">
    <property type="entry name" value="WH_DNA-bd_sf"/>
</dbReference>
<evidence type="ECO:0000256" key="16">
    <source>
        <dbReference type="SAM" id="Phobius"/>
    </source>
</evidence>
<evidence type="ECO:0000259" key="17">
    <source>
        <dbReference type="PROSITE" id="PS50901"/>
    </source>
</evidence>
<dbReference type="InterPro" id="IPR018541">
    <property type="entry name" value="Ftsk_gamma"/>
</dbReference>
<evidence type="ECO:0000256" key="1">
    <source>
        <dbReference type="ARBA" id="ARBA00004651"/>
    </source>
</evidence>
<evidence type="ECO:0000256" key="9">
    <source>
        <dbReference type="ARBA" id="ARBA00022840"/>
    </source>
</evidence>
<keyword evidence="7 14" id="KW-0547">Nucleotide-binding</keyword>
<accession>A0ABQ3B6T0</accession>
<evidence type="ECO:0000256" key="11">
    <source>
        <dbReference type="ARBA" id="ARBA00023125"/>
    </source>
</evidence>
<dbReference type="SUPFAM" id="SSF46785">
    <property type="entry name" value="Winged helix' DNA-binding domain"/>
    <property type="match status" value="1"/>
</dbReference>
<keyword evidence="11" id="KW-0238">DNA-binding</keyword>
<dbReference type="Proteomes" id="UP000601597">
    <property type="component" value="Unassembled WGS sequence"/>
</dbReference>
<feature type="transmembrane region" description="Helical" evidence="16">
    <location>
        <begin position="89"/>
        <end position="107"/>
    </location>
</feature>
<comment type="similarity">
    <text evidence="2">Belongs to the FtsK/SpoIIIE/SftA family.</text>
</comment>
<feature type="transmembrane region" description="Helical" evidence="16">
    <location>
        <begin position="32"/>
        <end position="51"/>
    </location>
</feature>
<feature type="region of interest" description="Disordered" evidence="15">
    <location>
        <begin position="266"/>
        <end position="386"/>
    </location>
</feature>
<keyword evidence="5" id="KW-0132">Cell division</keyword>